<feature type="coiled-coil region" evidence="1">
    <location>
        <begin position="14"/>
        <end position="52"/>
    </location>
</feature>
<dbReference type="Proteomes" id="UP000034932">
    <property type="component" value="Unassembled WGS sequence"/>
</dbReference>
<evidence type="ECO:0000313" key="2">
    <source>
        <dbReference type="EMBL" id="KKQ93558.1"/>
    </source>
</evidence>
<evidence type="ECO:0000313" key="3">
    <source>
        <dbReference type="Proteomes" id="UP000034932"/>
    </source>
</evidence>
<protein>
    <submittedName>
        <fullName evidence="2">Uncharacterized protein</fullName>
    </submittedName>
</protein>
<comment type="caution">
    <text evidence="2">The sequence shown here is derived from an EMBL/GenBank/DDBJ whole genome shotgun (WGS) entry which is preliminary data.</text>
</comment>
<proteinExistence type="predicted"/>
<gene>
    <name evidence="2" type="ORF">UT19_C0010G0002</name>
</gene>
<organism evidence="2 3">
    <name type="scientific">Candidatus Woesebacteria bacterium GW2011_GWB1_39_10b</name>
    <dbReference type="NCBI Taxonomy" id="1618573"/>
    <lineage>
        <taxon>Bacteria</taxon>
        <taxon>Candidatus Woeseibacteriota</taxon>
    </lineage>
</organism>
<keyword evidence="1" id="KW-0175">Coiled coil</keyword>
<accession>A0A0G0LNR9</accession>
<evidence type="ECO:0000256" key="1">
    <source>
        <dbReference type="SAM" id="Coils"/>
    </source>
</evidence>
<sequence>MNSTKMLQTLIDGQVSIREDIKEVKVNLEKTENRLTKRIDKLGLELAELSDDAPTIREFGKFEKRVSKLETRAIKN</sequence>
<reference evidence="2 3" key="1">
    <citation type="journal article" date="2015" name="Nature">
        <title>rRNA introns, odd ribosomes, and small enigmatic genomes across a large radiation of phyla.</title>
        <authorList>
            <person name="Brown C.T."/>
            <person name="Hug L.A."/>
            <person name="Thomas B.C."/>
            <person name="Sharon I."/>
            <person name="Castelle C.J."/>
            <person name="Singh A."/>
            <person name="Wilkins M.J."/>
            <person name="Williams K.H."/>
            <person name="Banfield J.F."/>
        </authorList>
    </citation>
    <scope>NUCLEOTIDE SEQUENCE [LARGE SCALE GENOMIC DNA]</scope>
</reference>
<dbReference type="EMBL" id="LBVW01000010">
    <property type="protein sequence ID" value="KKQ93558.1"/>
    <property type="molecule type" value="Genomic_DNA"/>
</dbReference>
<name>A0A0G0LNR9_9BACT</name>
<dbReference type="AlphaFoldDB" id="A0A0G0LNR9"/>